<feature type="binding site" evidence="6">
    <location>
        <position position="88"/>
    </location>
    <ligand>
        <name>[4Fe-4S] cluster</name>
        <dbReference type="ChEBI" id="CHEBI:49883"/>
        <note>4Fe-4S-S-AdoMet</note>
    </ligand>
</feature>
<dbReference type="InterPro" id="IPR013785">
    <property type="entry name" value="Aldolase_TIM"/>
</dbReference>
<dbReference type="EMBL" id="JJMM01000026">
    <property type="protein sequence ID" value="KDR93783.1"/>
    <property type="molecule type" value="Genomic_DNA"/>
</dbReference>
<dbReference type="CDD" id="cd01335">
    <property type="entry name" value="Radical_SAM"/>
    <property type="match status" value="1"/>
</dbReference>
<evidence type="ECO:0000256" key="3">
    <source>
        <dbReference type="ARBA" id="ARBA00022723"/>
    </source>
</evidence>
<organism evidence="8 9">
    <name type="scientific">Peptoclostridium litorale DSM 5388</name>
    <dbReference type="NCBI Taxonomy" id="1121324"/>
    <lineage>
        <taxon>Bacteria</taxon>
        <taxon>Bacillati</taxon>
        <taxon>Bacillota</taxon>
        <taxon>Clostridia</taxon>
        <taxon>Peptostreptococcales</taxon>
        <taxon>Peptoclostridiaceae</taxon>
        <taxon>Peptoclostridium</taxon>
    </lineage>
</organism>
<dbReference type="Proteomes" id="UP000027946">
    <property type="component" value="Unassembled WGS sequence"/>
</dbReference>
<dbReference type="AlphaFoldDB" id="A0A069RAE9"/>
<dbReference type="InterPro" id="IPR016431">
    <property type="entry name" value="Pyrv-formate_lyase-activ_prd"/>
</dbReference>
<keyword evidence="4 6" id="KW-0408">Iron</keyword>
<dbReference type="SFLD" id="SFLDS00029">
    <property type="entry name" value="Radical_SAM"/>
    <property type="match status" value="1"/>
</dbReference>
<protein>
    <submittedName>
        <fullName evidence="8">Radical SAM domain-containing protein</fullName>
    </submittedName>
</protein>
<feature type="domain" description="Radical SAM core" evidence="7">
    <location>
        <begin position="66"/>
        <end position="282"/>
    </location>
</feature>
<evidence type="ECO:0000313" key="8">
    <source>
        <dbReference type="EMBL" id="KDR93783.1"/>
    </source>
</evidence>
<dbReference type="eggNOG" id="COG1180">
    <property type="taxonomic scope" value="Bacteria"/>
</dbReference>
<evidence type="ECO:0000256" key="5">
    <source>
        <dbReference type="ARBA" id="ARBA00023014"/>
    </source>
</evidence>
<evidence type="ECO:0000313" key="9">
    <source>
        <dbReference type="Proteomes" id="UP000027946"/>
    </source>
</evidence>
<dbReference type="GO" id="GO:0046872">
    <property type="term" value="F:metal ion binding"/>
    <property type="evidence" value="ECO:0007669"/>
    <property type="project" value="UniProtKB-KW"/>
</dbReference>
<evidence type="ECO:0000259" key="7">
    <source>
        <dbReference type="PROSITE" id="PS51918"/>
    </source>
</evidence>
<evidence type="ECO:0000256" key="4">
    <source>
        <dbReference type="ARBA" id="ARBA00023004"/>
    </source>
</evidence>
<comment type="caution">
    <text evidence="8">The sequence shown here is derived from an EMBL/GenBank/DDBJ whole genome shotgun (WGS) entry which is preliminary data.</text>
</comment>
<sequence>MKKAMFYEKRGENAACKLCAHGCVIKPERTGLCGVRKNIGGELYTLNYGKLSAINIDPVEKKPLKHFMPGTKTLSIGSYGCNFSCLYCQNYHIAHEMPSYLVEKTPEEIVDMTVEEGYPSISYTYNEPTVFYEFMLDTAKLAHEKGLKNIMVTNGFIQREPLELLLEYIDAMNIDLKTFREDTYRSICGGRLDPVKETIKLAVKKCHVEVTTLIVTGMNDNEQELTELFEWLAGVDKGIPLHITRYFPAYKYNEPPTDVEFMRSMHEKAKKHLDNVYLGNIW</sequence>
<reference evidence="8 9" key="1">
    <citation type="submission" date="2014-03" db="EMBL/GenBank/DDBJ databases">
        <title>Genome sequence of Clostridium litorale W6, DSM 5388.</title>
        <authorList>
            <person name="Poehlein A."/>
            <person name="Jagirdar A."/>
            <person name="Khonsari B."/>
            <person name="Chibani C.M."/>
            <person name="Gutierrez Gutierrez D.A."/>
            <person name="Davydova E."/>
            <person name="Alghaithi H.S."/>
            <person name="Nair K.P."/>
            <person name="Dhamotharan K."/>
            <person name="Chandran L."/>
            <person name="G W."/>
            <person name="Daniel R."/>
        </authorList>
    </citation>
    <scope>NUCLEOTIDE SEQUENCE [LARGE SCALE GENOMIC DNA]</scope>
    <source>
        <strain evidence="8 9">W6</strain>
    </source>
</reference>
<gene>
    <name evidence="8" type="ORF">CLIT_23c00550</name>
</gene>
<keyword evidence="1" id="KW-0004">4Fe-4S</keyword>
<comment type="cofactor">
    <cofactor evidence="6">
        <name>[4Fe-4S] cluster</name>
        <dbReference type="ChEBI" id="CHEBI:49883"/>
    </cofactor>
    <text evidence="6">Binds 1 [4Fe-4S] cluster. The cluster is coordinated with 3 cysteines and an exchangeable S-adenosyl-L-methionine.</text>
</comment>
<feature type="binding site" evidence="6">
    <location>
        <position position="81"/>
    </location>
    <ligand>
        <name>[4Fe-4S] cluster</name>
        <dbReference type="ChEBI" id="CHEBI:49883"/>
        <note>4Fe-4S-S-AdoMet</note>
    </ligand>
</feature>
<dbReference type="GO" id="GO:0003824">
    <property type="term" value="F:catalytic activity"/>
    <property type="evidence" value="ECO:0007669"/>
    <property type="project" value="InterPro"/>
</dbReference>
<dbReference type="InterPro" id="IPR007197">
    <property type="entry name" value="rSAM"/>
</dbReference>
<dbReference type="RefSeq" id="WP_200774441.1">
    <property type="nucleotide sequence ID" value="NZ_FSRH01000004.1"/>
</dbReference>
<keyword evidence="2 6" id="KW-0949">S-adenosyl-L-methionine</keyword>
<dbReference type="Pfam" id="PF04055">
    <property type="entry name" value="Radical_SAM"/>
    <property type="match status" value="1"/>
</dbReference>
<dbReference type="InterPro" id="IPR034457">
    <property type="entry name" value="Organic_radical-activating"/>
</dbReference>
<keyword evidence="3 6" id="KW-0479">Metal-binding</keyword>
<dbReference type="SFLD" id="SFLDG01067">
    <property type="entry name" value="SPASM/twitch_domain_containing"/>
    <property type="match status" value="1"/>
</dbReference>
<dbReference type="NCBIfam" id="TIGR04337">
    <property type="entry name" value="AmmeMemoSam_rS"/>
    <property type="match status" value="1"/>
</dbReference>
<feature type="binding site" evidence="6">
    <location>
        <position position="85"/>
    </location>
    <ligand>
        <name>[4Fe-4S] cluster</name>
        <dbReference type="ChEBI" id="CHEBI:49883"/>
        <note>4Fe-4S-S-AdoMet</note>
    </ligand>
</feature>
<evidence type="ECO:0000256" key="2">
    <source>
        <dbReference type="ARBA" id="ARBA00022691"/>
    </source>
</evidence>
<dbReference type="PANTHER" id="PTHR30352">
    <property type="entry name" value="PYRUVATE FORMATE-LYASE-ACTIVATING ENZYME"/>
    <property type="match status" value="1"/>
</dbReference>
<keyword evidence="5 6" id="KW-0411">Iron-sulfur</keyword>
<dbReference type="PROSITE" id="PS51918">
    <property type="entry name" value="RADICAL_SAM"/>
    <property type="match status" value="1"/>
</dbReference>
<dbReference type="InterPro" id="IPR058240">
    <property type="entry name" value="rSAM_sf"/>
</dbReference>
<dbReference type="SMART" id="SM00729">
    <property type="entry name" value="Elp3"/>
    <property type="match status" value="1"/>
</dbReference>
<dbReference type="PANTHER" id="PTHR30352:SF5">
    <property type="entry name" value="PYRUVATE FORMATE-LYASE 1-ACTIVATING ENZYME"/>
    <property type="match status" value="1"/>
</dbReference>
<dbReference type="GO" id="GO:0051539">
    <property type="term" value="F:4 iron, 4 sulfur cluster binding"/>
    <property type="evidence" value="ECO:0007669"/>
    <property type="project" value="UniProtKB-KW"/>
</dbReference>
<dbReference type="InterPro" id="IPR006638">
    <property type="entry name" value="Elp3/MiaA/NifB-like_rSAM"/>
</dbReference>
<keyword evidence="9" id="KW-1185">Reference proteome</keyword>
<dbReference type="SUPFAM" id="SSF102114">
    <property type="entry name" value="Radical SAM enzymes"/>
    <property type="match status" value="1"/>
</dbReference>
<proteinExistence type="predicted"/>
<evidence type="ECO:0000256" key="1">
    <source>
        <dbReference type="ARBA" id="ARBA00022485"/>
    </source>
</evidence>
<name>A0A069RAE9_PEPLI</name>
<dbReference type="SFLD" id="SFLDG01101">
    <property type="entry name" value="Uncharacterised_Radical_SAM_Su"/>
    <property type="match status" value="1"/>
</dbReference>
<dbReference type="STRING" id="1121324.CLIT_23c00550"/>
<dbReference type="PIRSF" id="PIRSF004869">
    <property type="entry name" value="PflX_prd"/>
    <property type="match status" value="1"/>
</dbReference>
<accession>A0A069RAE9</accession>
<dbReference type="InterPro" id="IPR027596">
    <property type="entry name" value="AmmeMemoSam_rS"/>
</dbReference>
<evidence type="ECO:0000256" key="6">
    <source>
        <dbReference type="PIRSR" id="PIRSR004869-50"/>
    </source>
</evidence>
<dbReference type="Gene3D" id="3.20.20.70">
    <property type="entry name" value="Aldolase class I"/>
    <property type="match status" value="1"/>
</dbReference>